<dbReference type="Proteomes" id="UP000029444">
    <property type="component" value="Unassembled WGS sequence"/>
</dbReference>
<feature type="transmembrane region" description="Helical" evidence="1">
    <location>
        <begin position="79"/>
        <end position="101"/>
    </location>
</feature>
<dbReference type="PANTHER" id="PTHR43751">
    <property type="entry name" value="SULFATASE"/>
    <property type="match status" value="1"/>
</dbReference>
<evidence type="ECO:0000313" key="4">
    <source>
        <dbReference type="EMBL" id="KGD64361.1"/>
    </source>
</evidence>
<keyword evidence="1" id="KW-0472">Membrane</keyword>
<dbReference type="InterPro" id="IPR052701">
    <property type="entry name" value="GAG_Ulvan_Degrading_Sulfatases"/>
</dbReference>
<feature type="domain" description="Inner membrane protein YejM N-terminal" evidence="3">
    <location>
        <begin position="13"/>
        <end position="235"/>
    </location>
</feature>
<evidence type="ECO:0000256" key="1">
    <source>
        <dbReference type="SAM" id="Phobius"/>
    </source>
</evidence>
<evidence type="ECO:0000313" key="5">
    <source>
        <dbReference type="Proteomes" id="UP000029444"/>
    </source>
</evidence>
<feature type="domain" description="Sulfatase N-terminal" evidence="2">
    <location>
        <begin position="243"/>
        <end position="522"/>
    </location>
</feature>
<dbReference type="InterPro" id="IPR017850">
    <property type="entry name" value="Alkaline_phosphatase_core_sf"/>
</dbReference>
<sequence length="613" mass="68531">MQRATASEARLRAFYLANLLLLFVIQLYTARTALPGLPADGRLFLLTAALGYSALYVGLIAGLCRLLGLVLGRRLEQMVALLVLSLLTILLLVDSQIYGMYGFHLNGFVWNLITTPGGIESMGGSASTSLTVAVICLLVLMIQGAVLLLTRFRPVPGLRYMAAILLLCMVGERAVYGFSHLKGYRPVLMAAQSVPFYQPTTFRRVAEEWGVEMTRGSDLQADVKGRLDYPGNPVQLIDDAARPNVMILVAESLRWDMLTPEIMPNLWGFAEKHGTRFTDHISGGNGTRMGIFSLFYGLPGNYWFSVLDERRSPVVMDLLQEEDYRLGLFTSANFSYPEFDRTVFVNVPKESMVSDDNEEGWKRDRRNVTRLLKWMGANPDGQPFMGFMFFESAHARYYFPEESVIREDYLPDMNYATMDLEKDIGGIFNRYVNASHHLDQQLGRVLSELEERGRLKDTIVIITGDHGEEFMENGRWGHNSEFHRQQIHVPLVMAVPGRPPGVVSRPTSHLDVMPTLLPLLGVTNPASDYAIGTSLFAPRRDQSYRLVASWDALAYVGEDYKVAMPLKAGGLSEMTISRVNDLPPEDEGVVLAKLSDALASVLKDISRFFNRSG</sequence>
<dbReference type="Pfam" id="PF00884">
    <property type="entry name" value="Sulfatase"/>
    <property type="match status" value="1"/>
</dbReference>
<dbReference type="PATRIC" id="fig|1177154.3.peg.2450"/>
<dbReference type="eggNOG" id="COG3083">
    <property type="taxonomic scope" value="Bacteria"/>
</dbReference>
<dbReference type="Gene3D" id="3.40.720.10">
    <property type="entry name" value="Alkaline Phosphatase, subunit A"/>
    <property type="match status" value="1"/>
</dbReference>
<dbReference type="InterPro" id="IPR012159">
    <property type="entry name" value="YejM-like"/>
</dbReference>
<proteinExistence type="predicted"/>
<dbReference type="RefSeq" id="WP_035233320.1">
    <property type="nucleotide sequence ID" value="NZ_ARXV01000009.1"/>
</dbReference>
<dbReference type="AlphaFoldDB" id="A0A095SI77"/>
<organism evidence="4 5">
    <name type="scientific">Alcanivorax nanhaiticus</name>
    <dbReference type="NCBI Taxonomy" id="1177154"/>
    <lineage>
        <taxon>Bacteria</taxon>
        <taxon>Pseudomonadati</taxon>
        <taxon>Pseudomonadota</taxon>
        <taxon>Gammaproteobacteria</taxon>
        <taxon>Oceanospirillales</taxon>
        <taxon>Alcanivoracaceae</taxon>
        <taxon>Alcanivorax</taxon>
    </lineage>
</organism>
<evidence type="ECO:0000259" key="3">
    <source>
        <dbReference type="Pfam" id="PF11893"/>
    </source>
</evidence>
<dbReference type="EMBL" id="ARXV01000009">
    <property type="protein sequence ID" value="KGD64361.1"/>
    <property type="molecule type" value="Genomic_DNA"/>
</dbReference>
<dbReference type="SUPFAM" id="SSF53649">
    <property type="entry name" value="Alkaline phosphatase-like"/>
    <property type="match status" value="1"/>
</dbReference>
<feature type="transmembrane region" description="Helical" evidence="1">
    <location>
        <begin position="12"/>
        <end position="31"/>
    </location>
</feature>
<dbReference type="Pfam" id="PF11893">
    <property type="entry name" value="DUF3413"/>
    <property type="match status" value="1"/>
</dbReference>
<keyword evidence="1" id="KW-0812">Transmembrane</keyword>
<name>A0A095SI77_9GAMM</name>
<dbReference type="OrthoDB" id="9803751at2"/>
<dbReference type="CDD" id="cd16148">
    <property type="entry name" value="sulfatase_like"/>
    <property type="match status" value="1"/>
</dbReference>
<dbReference type="PIRSF" id="PIRSF004950">
    <property type="entry name" value="Mmb_sulf_HI0842"/>
    <property type="match status" value="1"/>
</dbReference>
<evidence type="ECO:0000259" key="2">
    <source>
        <dbReference type="Pfam" id="PF00884"/>
    </source>
</evidence>
<feature type="transmembrane region" description="Helical" evidence="1">
    <location>
        <begin position="130"/>
        <end position="150"/>
    </location>
</feature>
<feature type="transmembrane region" description="Helical" evidence="1">
    <location>
        <begin position="157"/>
        <end position="176"/>
    </location>
</feature>
<keyword evidence="5" id="KW-1185">Reference proteome</keyword>
<dbReference type="STRING" id="1177154.Y5S_02416"/>
<protein>
    <recommendedName>
        <fullName evidence="6">Sulfatase</fullName>
    </recommendedName>
</protein>
<accession>A0A095SI77</accession>
<keyword evidence="1" id="KW-1133">Transmembrane helix</keyword>
<reference evidence="4 5" key="1">
    <citation type="submission" date="2012-09" db="EMBL/GenBank/DDBJ databases">
        <title>Genome Sequence of alkane-degrading Bacterium Alcanivorax sp. 19-m-6.</title>
        <authorList>
            <person name="Lai Q."/>
            <person name="Shao Z."/>
        </authorList>
    </citation>
    <scope>NUCLEOTIDE SEQUENCE [LARGE SCALE GENOMIC DNA]</scope>
    <source>
        <strain evidence="4 5">19-m-6</strain>
    </source>
</reference>
<dbReference type="InterPro" id="IPR000917">
    <property type="entry name" value="Sulfatase_N"/>
</dbReference>
<comment type="caution">
    <text evidence="4">The sequence shown here is derived from an EMBL/GenBank/DDBJ whole genome shotgun (WGS) entry which is preliminary data.</text>
</comment>
<dbReference type="InterPro" id="IPR024588">
    <property type="entry name" value="YejM_N"/>
</dbReference>
<gene>
    <name evidence="4" type="ORF">Y5S_02416</name>
</gene>
<evidence type="ECO:0008006" key="6">
    <source>
        <dbReference type="Google" id="ProtNLM"/>
    </source>
</evidence>
<feature type="transmembrane region" description="Helical" evidence="1">
    <location>
        <begin position="43"/>
        <end position="67"/>
    </location>
</feature>
<dbReference type="PANTHER" id="PTHR43751:SF3">
    <property type="entry name" value="SULFATASE N-TERMINAL DOMAIN-CONTAINING PROTEIN"/>
    <property type="match status" value="1"/>
</dbReference>